<dbReference type="PANTHER" id="PTHR30325">
    <property type="entry name" value="MEMBRANE COMPONENT OF ABC TRANSPORTER"/>
    <property type="match status" value="1"/>
</dbReference>
<keyword evidence="4 5" id="KW-0472">Membrane</keyword>
<evidence type="ECO:0000256" key="2">
    <source>
        <dbReference type="ARBA" id="ARBA00022692"/>
    </source>
</evidence>
<evidence type="ECO:0000256" key="3">
    <source>
        <dbReference type="ARBA" id="ARBA00022989"/>
    </source>
</evidence>
<dbReference type="PATRIC" id="fig|862908.3.peg.290"/>
<evidence type="ECO:0000259" key="6">
    <source>
        <dbReference type="PROSITE" id="PS50928"/>
    </source>
</evidence>
<accession>E1X3D2</accession>
<organism evidence="7 8">
    <name type="scientific">Halobacteriovorax marinus (strain ATCC BAA-682 / DSM 15412 / SJ)</name>
    <name type="common">Bacteriovorax marinus</name>
    <dbReference type="NCBI Taxonomy" id="862908"/>
    <lineage>
        <taxon>Bacteria</taxon>
        <taxon>Pseudomonadati</taxon>
        <taxon>Bdellovibrionota</taxon>
        <taxon>Bacteriovoracia</taxon>
        <taxon>Bacteriovoracales</taxon>
        <taxon>Halobacteriovoraceae</taxon>
        <taxon>Halobacteriovorax</taxon>
    </lineage>
</organism>
<evidence type="ECO:0000313" key="8">
    <source>
        <dbReference type="Proteomes" id="UP000008963"/>
    </source>
</evidence>
<gene>
    <name evidence="7" type="ordered locus">BMS_0302</name>
</gene>
<dbReference type="GO" id="GO:0042884">
    <property type="term" value="P:microcin transport"/>
    <property type="evidence" value="ECO:0007669"/>
    <property type="project" value="TreeGrafter"/>
</dbReference>
<dbReference type="KEGG" id="bmx:BMS_0302"/>
<comment type="similarity">
    <text evidence="5">Belongs to the binding-protein-dependent transport system permease family.</text>
</comment>
<dbReference type="HOGENOM" id="CLU_028518_1_0_7"/>
<sequence length="341" mass="38539">MIEKRIKNELTLKRWRRFKRNRPAVVSAVIFIICLVLTFAAPLIANSRPLYLNYKGTSYFPVFKQYHPTEFGIKTTLIMNYRKLELSDDDTAIWPIIKWNPNESNSEVDYYPAPPTENNIMGTDDRGRDVFTRVLYGFKYSIVYAVAVWFITFLLGVVVGGISGFFGGRVDILTQRAIEVLSTVPQFFLLIILIDIFSPSLGMLIIISCLFSWIPISYYVRGEFLKNRKKEFVEAARGMGSKNGRIIFKHILPNSLSPIITFTPFAISGHIMGLASLDYLGFGLPVPTPSWGELLAQAQKNFTIAWWLAVYPGLALAATLFLLVLIGDGVRDAMDPKLSEN</sequence>
<dbReference type="GO" id="GO:0005886">
    <property type="term" value="C:plasma membrane"/>
    <property type="evidence" value="ECO:0007669"/>
    <property type="project" value="UniProtKB-SubCell"/>
</dbReference>
<dbReference type="EMBL" id="FQ312005">
    <property type="protein sequence ID" value="CBW25227.1"/>
    <property type="molecule type" value="Genomic_DNA"/>
</dbReference>
<keyword evidence="5" id="KW-0813">Transport</keyword>
<feature type="transmembrane region" description="Helical" evidence="5">
    <location>
        <begin position="304"/>
        <end position="327"/>
    </location>
</feature>
<comment type="subcellular location">
    <subcellularLocation>
        <location evidence="1 5">Cell membrane</location>
        <topology evidence="1 5">Multi-pass membrane protein</topology>
    </subcellularLocation>
</comment>
<keyword evidence="3 5" id="KW-1133">Transmembrane helix</keyword>
<reference evidence="8" key="1">
    <citation type="journal article" date="2013" name="ISME J.">
        <title>A small predatory core genome in the divergent marine Bacteriovorax marinus SJ and the terrestrial Bdellovibrio bacteriovorus.</title>
        <authorList>
            <person name="Crossman L.C."/>
            <person name="Chen H."/>
            <person name="Cerdeno-Tarraga A.M."/>
            <person name="Brooks K."/>
            <person name="Quail M.A."/>
            <person name="Pineiro S.A."/>
            <person name="Hobley L."/>
            <person name="Sockett R.E."/>
            <person name="Bentley S.D."/>
            <person name="Parkhill J."/>
            <person name="Williams H.N."/>
            <person name="Stine O.C."/>
        </authorList>
    </citation>
    <scope>NUCLEOTIDE SEQUENCE [LARGE SCALE GENOMIC DNA]</scope>
    <source>
        <strain evidence="8">ATCC BAA-682 / DSM 15412 / SJ</strain>
    </source>
</reference>
<feature type="transmembrane region" description="Helical" evidence="5">
    <location>
        <begin position="259"/>
        <end position="284"/>
    </location>
</feature>
<dbReference type="CDD" id="cd06261">
    <property type="entry name" value="TM_PBP2"/>
    <property type="match status" value="1"/>
</dbReference>
<dbReference type="STRING" id="862908.BMS_0302"/>
<evidence type="ECO:0000256" key="5">
    <source>
        <dbReference type="RuleBase" id="RU363032"/>
    </source>
</evidence>
<feature type="transmembrane region" description="Helical" evidence="5">
    <location>
        <begin position="21"/>
        <end position="45"/>
    </location>
</feature>
<proteinExistence type="inferred from homology"/>
<feature type="domain" description="ABC transmembrane type-1" evidence="6">
    <location>
        <begin position="138"/>
        <end position="327"/>
    </location>
</feature>
<feature type="transmembrane region" description="Helical" evidence="5">
    <location>
        <begin position="178"/>
        <end position="197"/>
    </location>
</feature>
<dbReference type="InterPro" id="IPR025966">
    <property type="entry name" value="OppC_N"/>
</dbReference>
<keyword evidence="2 5" id="KW-0812">Transmembrane</keyword>
<evidence type="ECO:0000256" key="4">
    <source>
        <dbReference type="ARBA" id="ARBA00023136"/>
    </source>
</evidence>
<dbReference type="Pfam" id="PF12911">
    <property type="entry name" value="OppC_N"/>
    <property type="match status" value="1"/>
</dbReference>
<dbReference type="PANTHER" id="PTHR30325:SF0">
    <property type="entry name" value="INNER MEMBRANE ABC TRANSPORTER PERMEASE PROTEIN YEJE"/>
    <property type="match status" value="1"/>
</dbReference>
<evidence type="ECO:0000313" key="7">
    <source>
        <dbReference type="EMBL" id="CBW25227.1"/>
    </source>
</evidence>
<dbReference type="InterPro" id="IPR000515">
    <property type="entry name" value="MetI-like"/>
</dbReference>
<dbReference type="Gene3D" id="1.10.3720.10">
    <property type="entry name" value="MetI-like"/>
    <property type="match status" value="1"/>
</dbReference>
<evidence type="ECO:0000256" key="1">
    <source>
        <dbReference type="ARBA" id="ARBA00004651"/>
    </source>
</evidence>
<dbReference type="Proteomes" id="UP000008963">
    <property type="component" value="Chromosome"/>
</dbReference>
<dbReference type="GO" id="GO:0055085">
    <property type="term" value="P:transmembrane transport"/>
    <property type="evidence" value="ECO:0007669"/>
    <property type="project" value="InterPro"/>
</dbReference>
<protein>
    <submittedName>
        <fullName evidence="7">ABC transport system, membrane protein</fullName>
    </submittedName>
</protein>
<dbReference type="RefSeq" id="WP_014243016.1">
    <property type="nucleotide sequence ID" value="NC_016620.1"/>
</dbReference>
<dbReference type="eggNOG" id="COG4239">
    <property type="taxonomic scope" value="Bacteria"/>
</dbReference>
<dbReference type="AlphaFoldDB" id="E1X3D2"/>
<dbReference type="SUPFAM" id="SSF161098">
    <property type="entry name" value="MetI-like"/>
    <property type="match status" value="1"/>
</dbReference>
<name>E1X3D2_HALMS</name>
<feature type="transmembrane region" description="Helical" evidence="5">
    <location>
        <begin position="142"/>
        <end position="166"/>
    </location>
</feature>
<dbReference type="InterPro" id="IPR035906">
    <property type="entry name" value="MetI-like_sf"/>
</dbReference>
<dbReference type="PROSITE" id="PS50928">
    <property type="entry name" value="ABC_TM1"/>
    <property type="match status" value="1"/>
</dbReference>
<feature type="transmembrane region" description="Helical" evidence="5">
    <location>
        <begin position="203"/>
        <end position="220"/>
    </location>
</feature>
<dbReference type="Pfam" id="PF00528">
    <property type="entry name" value="BPD_transp_1"/>
    <property type="match status" value="1"/>
</dbReference>
<keyword evidence="8" id="KW-1185">Reference proteome</keyword>
<dbReference type="OrthoDB" id="5288805at2"/>